<sequence length="116" mass="12845">MGFNLGGFNLKGLIDTVKEGGIGELLQNLPLDQLPLDQLLEKLPLDQLLSSSFLQEFTSFESLQDMLQQGGFSAASVEDVKSLPLDQLNEHVNQSTSFGSFKDMLSKAAEYYTQRK</sequence>
<keyword evidence="2" id="KW-1185">Reference proteome</keyword>
<dbReference type="AlphaFoldDB" id="A0A7X2H806"/>
<name>A0A7X2H806_9BACL</name>
<reference evidence="1 2" key="1">
    <citation type="submission" date="2019-11" db="EMBL/GenBank/DDBJ databases">
        <title>Paenibacillus monticola sp. nov., a novel PGPR strain isolated from mountain sample in China.</title>
        <authorList>
            <person name="Zhao Q."/>
            <person name="Li H.-P."/>
            <person name="Zhang J.-L."/>
        </authorList>
    </citation>
    <scope>NUCLEOTIDE SEQUENCE [LARGE SCALE GENOMIC DNA]</scope>
    <source>
        <strain evidence="1 2">LC-T2</strain>
    </source>
</reference>
<evidence type="ECO:0000313" key="2">
    <source>
        <dbReference type="Proteomes" id="UP000463051"/>
    </source>
</evidence>
<accession>A0A7X2H806</accession>
<dbReference type="Proteomes" id="UP000463051">
    <property type="component" value="Unassembled WGS sequence"/>
</dbReference>
<organism evidence="1 2">
    <name type="scientific">Paenibacillus monticola</name>
    <dbReference type="NCBI Taxonomy" id="2666075"/>
    <lineage>
        <taxon>Bacteria</taxon>
        <taxon>Bacillati</taxon>
        <taxon>Bacillota</taxon>
        <taxon>Bacilli</taxon>
        <taxon>Bacillales</taxon>
        <taxon>Paenibacillaceae</taxon>
        <taxon>Paenibacillus</taxon>
    </lineage>
</organism>
<comment type="caution">
    <text evidence="1">The sequence shown here is derived from an EMBL/GenBank/DDBJ whole genome shotgun (WGS) entry which is preliminary data.</text>
</comment>
<dbReference type="RefSeq" id="WP_154119633.1">
    <property type="nucleotide sequence ID" value="NZ_WJXB01000005.1"/>
</dbReference>
<protein>
    <submittedName>
        <fullName evidence="1">Uncharacterized protein</fullName>
    </submittedName>
</protein>
<evidence type="ECO:0000313" key="1">
    <source>
        <dbReference type="EMBL" id="MRN54483.1"/>
    </source>
</evidence>
<gene>
    <name evidence="1" type="ORF">GJB61_15975</name>
</gene>
<dbReference type="EMBL" id="WJXB01000005">
    <property type="protein sequence ID" value="MRN54483.1"/>
    <property type="molecule type" value="Genomic_DNA"/>
</dbReference>
<proteinExistence type="predicted"/>